<name>A0A1Y1URK2_9TREE</name>
<comment type="caution">
    <text evidence="1">The sequence shown here is derived from an EMBL/GenBank/DDBJ whole genome shotgun (WGS) entry which is preliminary data.</text>
</comment>
<evidence type="ECO:0000313" key="2">
    <source>
        <dbReference type="Proteomes" id="UP000193218"/>
    </source>
</evidence>
<accession>A0A1Y1URK2</accession>
<dbReference type="Proteomes" id="UP000193218">
    <property type="component" value="Unassembled WGS sequence"/>
</dbReference>
<evidence type="ECO:0000313" key="1">
    <source>
        <dbReference type="EMBL" id="ORX40237.1"/>
    </source>
</evidence>
<proteinExistence type="predicted"/>
<organism evidence="1 2">
    <name type="scientific">Kockovaella imperatae</name>
    <dbReference type="NCBI Taxonomy" id="4999"/>
    <lineage>
        <taxon>Eukaryota</taxon>
        <taxon>Fungi</taxon>
        <taxon>Dikarya</taxon>
        <taxon>Basidiomycota</taxon>
        <taxon>Agaricomycotina</taxon>
        <taxon>Tremellomycetes</taxon>
        <taxon>Tremellales</taxon>
        <taxon>Cuniculitremaceae</taxon>
        <taxon>Kockovaella</taxon>
    </lineage>
</organism>
<gene>
    <name evidence="1" type="ORF">BD324DRAFT_268346</name>
</gene>
<dbReference type="AlphaFoldDB" id="A0A1Y1URK2"/>
<dbReference type="InParanoid" id="A0A1Y1URK2"/>
<dbReference type="EMBL" id="NBSH01000002">
    <property type="protein sequence ID" value="ORX40237.1"/>
    <property type="molecule type" value="Genomic_DNA"/>
</dbReference>
<reference evidence="1 2" key="1">
    <citation type="submission" date="2017-03" db="EMBL/GenBank/DDBJ databases">
        <title>Widespread Adenine N6-methylation of Active Genes in Fungi.</title>
        <authorList>
            <consortium name="DOE Joint Genome Institute"/>
            <person name="Mondo S.J."/>
            <person name="Dannebaum R.O."/>
            <person name="Kuo R.C."/>
            <person name="Louie K.B."/>
            <person name="Bewick A.J."/>
            <person name="Labutti K."/>
            <person name="Haridas S."/>
            <person name="Kuo A."/>
            <person name="Salamov A."/>
            <person name="Ahrendt S.R."/>
            <person name="Lau R."/>
            <person name="Bowen B.P."/>
            <person name="Lipzen A."/>
            <person name="Sullivan W."/>
            <person name="Andreopoulos W.B."/>
            <person name="Clum A."/>
            <person name="Lindquist E."/>
            <person name="Daum C."/>
            <person name="Northen T.R."/>
            <person name="Ramamoorthy G."/>
            <person name="Schmitz R.J."/>
            <person name="Gryganskyi A."/>
            <person name="Culley D."/>
            <person name="Magnuson J."/>
            <person name="James T.Y."/>
            <person name="O'Malley M.A."/>
            <person name="Stajich J.E."/>
            <person name="Spatafora J.W."/>
            <person name="Visel A."/>
            <person name="Grigoriev I.V."/>
        </authorList>
    </citation>
    <scope>NUCLEOTIDE SEQUENCE [LARGE SCALE GENOMIC DNA]</scope>
    <source>
        <strain evidence="1 2">NRRL Y-17943</strain>
    </source>
</reference>
<protein>
    <submittedName>
        <fullName evidence="1">Uncharacterized protein</fullName>
    </submittedName>
</protein>
<dbReference type="RefSeq" id="XP_021874022.1">
    <property type="nucleotide sequence ID" value="XM_022012333.1"/>
</dbReference>
<dbReference type="GeneID" id="33554141"/>
<keyword evidence="2" id="KW-1185">Reference proteome</keyword>
<sequence length="150" mass="16835">MNKKDGGICVTNYIQDDVQHLPESILRPIRDIINRSEAGQPVHPEDLQNMLYELPPAWLELQSQNFLTYLTDAEGTAYSLGNFKAVVARRGVGGLLLHLIGDPASPKLRRKIATGSFNHVYPWLANVLARNPSLVKKKYRPLFNNPVTSM</sequence>